<dbReference type="InterPro" id="IPR033739">
    <property type="entry name" value="M10A_MMP"/>
</dbReference>
<evidence type="ECO:0000256" key="7">
    <source>
        <dbReference type="ARBA" id="ARBA00023049"/>
    </source>
</evidence>
<feature type="binding site" evidence="9">
    <location>
        <position position="234"/>
    </location>
    <ligand>
        <name>Zn(2+)</name>
        <dbReference type="ChEBI" id="CHEBI:29105"/>
        <label>2</label>
        <note>catalytic</note>
    </ligand>
</feature>
<dbReference type="GO" id="GO:0030198">
    <property type="term" value="P:extracellular matrix organization"/>
    <property type="evidence" value="ECO:0007669"/>
    <property type="project" value="TreeGrafter"/>
</dbReference>
<protein>
    <submittedName>
        <fullName evidence="12">Stromelysin-3-like</fullName>
    </submittedName>
</protein>
<dbReference type="SUPFAM" id="SSF50923">
    <property type="entry name" value="Hemopexin-like domain"/>
    <property type="match status" value="1"/>
</dbReference>
<comment type="cofactor">
    <cofactor evidence="9">
        <name>Ca(2+)</name>
        <dbReference type="ChEBI" id="CHEBI:29108"/>
    </cofactor>
    <text evidence="9">Can bind about 5 Ca(2+) ions per subunit.</text>
</comment>
<feature type="binding site" evidence="9">
    <location>
        <position position="300"/>
    </location>
    <ligand>
        <name>Ca(2+)</name>
        <dbReference type="ChEBI" id="CHEBI:29108"/>
        <label>4</label>
    </ligand>
</feature>
<evidence type="ECO:0000256" key="4">
    <source>
        <dbReference type="ARBA" id="ARBA00022801"/>
    </source>
</evidence>
<feature type="binding site" evidence="9">
    <location>
        <position position="190"/>
    </location>
    <ligand>
        <name>Ca(2+)</name>
        <dbReference type="ChEBI" id="CHEBI:29108"/>
        <label>3</label>
    </ligand>
</feature>
<dbReference type="InterPro" id="IPR018487">
    <property type="entry name" value="Hemopexin-like_repeat"/>
</dbReference>
<dbReference type="GeneTree" id="ENSGT00940000156340"/>
<evidence type="ECO:0000256" key="1">
    <source>
        <dbReference type="ARBA" id="ARBA00010370"/>
    </source>
</evidence>
<dbReference type="SMART" id="SM00235">
    <property type="entry name" value="ZnMc"/>
    <property type="match status" value="1"/>
</dbReference>
<dbReference type="InterPro" id="IPR006026">
    <property type="entry name" value="Peptidase_Metallo"/>
</dbReference>
<feature type="repeat" description="Hemopexin" evidence="10">
    <location>
        <begin position="296"/>
        <end position="340"/>
    </location>
</feature>
<evidence type="ECO:0000256" key="5">
    <source>
        <dbReference type="ARBA" id="ARBA00022833"/>
    </source>
</evidence>
<dbReference type="GO" id="GO:0031012">
    <property type="term" value="C:extracellular matrix"/>
    <property type="evidence" value="ECO:0007669"/>
    <property type="project" value="InterPro"/>
</dbReference>
<dbReference type="PRINTS" id="PR00138">
    <property type="entry name" value="MATRIXIN"/>
</dbReference>
<gene>
    <name evidence="12" type="primary">MMP11</name>
</gene>
<keyword evidence="2" id="KW-0645">Protease</keyword>
<dbReference type="GO" id="GO:0006508">
    <property type="term" value="P:proteolysis"/>
    <property type="evidence" value="ECO:0007669"/>
    <property type="project" value="UniProtKB-KW"/>
</dbReference>
<dbReference type="SMART" id="SM00120">
    <property type="entry name" value="HX"/>
    <property type="match status" value="1"/>
</dbReference>
<feature type="binding site" evidence="9">
    <location>
        <position position="183"/>
    </location>
    <ligand>
        <name>Zn(2+)</name>
        <dbReference type="ChEBI" id="CHEBI:29105"/>
        <label>1</label>
    </ligand>
</feature>
<dbReference type="Gene3D" id="3.40.390.10">
    <property type="entry name" value="Collagenase (Catalytic Domain)"/>
    <property type="match status" value="1"/>
</dbReference>
<dbReference type="InterPro" id="IPR021190">
    <property type="entry name" value="Pept_M10A"/>
</dbReference>
<keyword evidence="6 9" id="KW-0106">Calcium</keyword>
<evidence type="ECO:0000256" key="10">
    <source>
        <dbReference type="PROSITE-ProRule" id="PRU01011"/>
    </source>
</evidence>
<feature type="binding site" evidence="9">
    <location>
        <position position="191"/>
    </location>
    <ligand>
        <name>Ca(2+)</name>
        <dbReference type="ChEBI" id="CHEBI:29108"/>
        <label>3</label>
    </ligand>
</feature>
<accession>A0A3B4FGN1</accession>
<dbReference type="SUPFAM" id="SSF55486">
    <property type="entry name" value="Metalloproteases ('zincins'), catalytic domain"/>
    <property type="match status" value="1"/>
</dbReference>
<dbReference type="GO" id="GO:0005615">
    <property type="term" value="C:extracellular space"/>
    <property type="evidence" value="ECO:0007669"/>
    <property type="project" value="TreeGrafter"/>
</dbReference>
<feature type="binding site" evidence="9">
    <location>
        <position position="347"/>
    </location>
    <ligand>
        <name>Ca(2+)</name>
        <dbReference type="ChEBI" id="CHEBI:29108"/>
        <label>5</label>
    </ligand>
</feature>
<feature type="binding site" evidence="9">
    <location>
        <position position="216"/>
    </location>
    <ligand>
        <name>Ca(2+)</name>
        <dbReference type="ChEBI" id="CHEBI:29108"/>
        <label>1</label>
    </ligand>
</feature>
<dbReference type="InterPro" id="IPR036375">
    <property type="entry name" value="Hemopexin-like_dom_sf"/>
</dbReference>
<dbReference type="CDD" id="cd04278">
    <property type="entry name" value="ZnMc_MMP"/>
    <property type="match status" value="1"/>
</dbReference>
<keyword evidence="5 9" id="KW-0862">Zinc</keyword>
<feature type="binding site" evidence="9">
    <location>
        <position position="244"/>
    </location>
    <ligand>
        <name>Zn(2+)</name>
        <dbReference type="ChEBI" id="CHEBI:29105"/>
        <label>2</label>
        <note>catalytic</note>
    </ligand>
</feature>
<feature type="binding site" evidence="9">
    <location>
        <position position="211"/>
    </location>
    <ligand>
        <name>Zn(2+)</name>
        <dbReference type="ChEBI" id="CHEBI:29105"/>
        <label>1</label>
    </ligand>
</feature>
<comment type="similarity">
    <text evidence="1">Belongs to the peptidase M10A family.</text>
</comment>
<dbReference type="GO" id="GO:0008270">
    <property type="term" value="F:zinc ion binding"/>
    <property type="evidence" value="ECO:0007669"/>
    <property type="project" value="InterPro"/>
</dbReference>
<organism evidence="12">
    <name type="scientific">Pundamilia nyererei</name>
    <dbReference type="NCBI Taxonomy" id="303518"/>
    <lineage>
        <taxon>Eukaryota</taxon>
        <taxon>Metazoa</taxon>
        <taxon>Chordata</taxon>
        <taxon>Craniata</taxon>
        <taxon>Vertebrata</taxon>
        <taxon>Euteleostomi</taxon>
        <taxon>Actinopterygii</taxon>
        <taxon>Neopterygii</taxon>
        <taxon>Teleostei</taxon>
        <taxon>Neoteleostei</taxon>
        <taxon>Acanthomorphata</taxon>
        <taxon>Ovalentaria</taxon>
        <taxon>Cichlomorphae</taxon>
        <taxon>Cichliformes</taxon>
        <taxon>Cichlidae</taxon>
        <taxon>African cichlids</taxon>
        <taxon>Pseudocrenilabrinae</taxon>
        <taxon>Haplochromini</taxon>
        <taxon>Pundamilia</taxon>
    </lineage>
</organism>
<dbReference type="PROSITE" id="PS51642">
    <property type="entry name" value="HEMOPEXIN_2"/>
    <property type="match status" value="1"/>
</dbReference>
<reference evidence="12" key="1">
    <citation type="submission" date="2023-09" db="UniProtKB">
        <authorList>
            <consortium name="Ensembl"/>
        </authorList>
    </citation>
    <scope>IDENTIFICATION</scope>
</reference>
<feature type="active site" evidence="8">
    <location>
        <position position="235"/>
    </location>
</feature>
<dbReference type="InterPro" id="IPR018486">
    <property type="entry name" value="Hemopexin_CS"/>
</dbReference>
<feature type="binding site" evidence="9">
    <location>
        <position position="173"/>
    </location>
    <ligand>
        <name>Ca(2+)</name>
        <dbReference type="ChEBI" id="CHEBI:29108"/>
        <label>2</label>
    </ligand>
</feature>
<evidence type="ECO:0000256" key="2">
    <source>
        <dbReference type="ARBA" id="ARBA00022670"/>
    </source>
</evidence>
<feature type="binding site" evidence="9">
    <location>
        <position position="238"/>
    </location>
    <ligand>
        <name>Zn(2+)</name>
        <dbReference type="ChEBI" id="CHEBI:29105"/>
        <label>2</label>
        <note>catalytic</note>
    </ligand>
</feature>
<feature type="binding site" evidence="9">
    <location>
        <position position="213"/>
    </location>
    <ligand>
        <name>Ca(2+)</name>
        <dbReference type="ChEBI" id="CHEBI:29108"/>
        <label>3</label>
    </ligand>
</feature>
<evidence type="ECO:0000256" key="9">
    <source>
        <dbReference type="PIRSR" id="PIRSR621190-2"/>
    </source>
</evidence>
<evidence type="ECO:0000256" key="8">
    <source>
        <dbReference type="PIRSR" id="PIRSR621190-1"/>
    </source>
</evidence>
<keyword evidence="4" id="KW-0378">Hydrolase</keyword>
<feature type="binding site" evidence="9">
    <location>
        <position position="216"/>
    </location>
    <ligand>
        <name>Ca(2+)</name>
        <dbReference type="ChEBI" id="CHEBI:29108"/>
        <label>3</label>
    </ligand>
</feature>
<name>A0A3B4FGN1_9CICH</name>
<dbReference type="PROSITE" id="PS00024">
    <property type="entry name" value="HEMOPEXIN"/>
    <property type="match status" value="1"/>
</dbReference>
<evidence type="ECO:0000259" key="11">
    <source>
        <dbReference type="SMART" id="SM00235"/>
    </source>
</evidence>
<feature type="binding site" evidence="9">
    <location>
        <position position="198"/>
    </location>
    <ligand>
        <name>Zn(2+)</name>
        <dbReference type="ChEBI" id="CHEBI:29105"/>
        <label>1</label>
    </ligand>
</feature>
<dbReference type="InterPro" id="IPR001818">
    <property type="entry name" value="Pept_M10_metallopeptidase"/>
</dbReference>
<dbReference type="Ensembl" id="ENSPNYT00000009874.1">
    <property type="protein sequence ID" value="ENSPNYP00000009647.1"/>
    <property type="gene ID" value="ENSPNYG00000007281.1"/>
</dbReference>
<evidence type="ECO:0000256" key="3">
    <source>
        <dbReference type="ARBA" id="ARBA00022723"/>
    </source>
</evidence>
<dbReference type="Gene3D" id="2.110.10.10">
    <property type="entry name" value="Hemopexin-like domain"/>
    <property type="match status" value="1"/>
</dbReference>
<evidence type="ECO:0000256" key="6">
    <source>
        <dbReference type="ARBA" id="ARBA00022837"/>
    </source>
</evidence>
<dbReference type="AlphaFoldDB" id="A0A3B4FGN1"/>
<dbReference type="PANTHER" id="PTHR10201">
    <property type="entry name" value="MATRIX METALLOPROTEINASE"/>
    <property type="match status" value="1"/>
</dbReference>
<keyword evidence="3 9" id="KW-0479">Metal-binding</keyword>
<dbReference type="GO" id="GO:0004222">
    <property type="term" value="F:metalloendopeptidase activity"/>
    <property type="evidence" value="ECO:0007669"/>
    <property type="project" value="InterPro"/>
</dbReference>
<comment type="cofactor">
    <cofactor evidence="9">
        <name>Zn(2+)</name>
        <dbReference type="ChEBI" id="CHEBI:29105"/>
    </cofactor>
    <text evidence="9">Binds 2 Zn(2+) ions per subunit.</text>
</comment>
<dbReference type="Pfam" id="PF00045">
    <property type="entry name" value="Hemopexin"/>
    <property type="match status" value="1"/>
</dbReference>
<feature type="binding site" evidence="9">
    <location>
        <position position="185"/>
    </location>
    <ligand>
        <name>Zn(2+)</name>
        <dbReference type="ChEBI" id="CHEBI:29105"/>
        <label>1</label>
    </ligand>
</feature>
<proteinExistence type="inferred from homology"/>
<dbReference type="Pfam" id="PF00413">
    <property type="entry name" value="Peptidase_M10"/>
    <property type="match status" value="1"/>
</dbReference>
<feature type="binding site" evidence="9">
    <location>
        <position position="252"/>
    </location>
    <ligand>
        <name>Zn(2+)</name>
        <dbReference type="ChEBI" id="CHEBI:29105"/>
        <label>2</label>
        <note>catalytic</note>
    </ligand>
</feature>
<keyword evidence="7" id="KW-0482">Metalloprotease</keyword>
<dbReference type="PANTHER" id="PTHR10201:SF20">
    <property type="entry name" value="STROMELYSIN-3"/>
    <property type="match status" value="1"/>
</dbReference>
<feature type="binding site" evidence="9">
    <location>
        <position position="345"/>
    </location>
    <ligand>
        <name>Ca(2+)</name>
        <dbReference type="ChEBI" id="CHEBI:29108"/>
        <label>4</label>
    </ligand>
</feature>
<feature type="domain" description="Peptidase metallopeptidase" evidence="11">
    <location>
        <begin position="119"/>
        <end position="279"/>
    </location>
</feature>
<evidence type="ECO:0000313" key="12">
    <source>
        <dbReference type="Ensembl" id="ENSPNYP00000009647.1"/>
    </source>
</evidence>
<sequence>MFPGSLLVGLIAVGAVVQWLAHLPYTLTLRGSSLGGDTAPASWGTQCAPRAAPMDNCEGCVRRSIRCKICARANIAIVTSRDIRTHPKESFSDWGDARLVVSLCYCTSCVCVCVCTCVCICVYVTPLFISCRIDGFPWQFGEERVRGVFRDAAKIWSDVTPLTFTEVRNGHADIRIDFRSLWHGDNLPFDGRGGILAHAFFPKTHRQGEIHFDADESWTLGNHMGMDLLQVAAHEFGHVLGLQHTRTKGAIMSPHYFFADFPPRISNDDKWGIQHLYGSRRVRAPEPQTTTPDACRTEFDAVSMIRGELFFFKSGYVWRIRDGHLESGYPALASRHWRGIPNNIDAAFEDKSGNIWFFQETTGLKSPSRCV</sequence>
<dbReference type="InterPro" id="IPR024079">
    <property type="entry name" value="MetalloPept_cat_dom_sf"/>
</dbReference>
<dbReference type="GO" id="GO:0030574">
    <property type="term" value="P:collagen catabolic process"/>
    <property type="evidence" value="ECO:0007669"/>
    <property type="project" value="TreeGrafter"/>
</dbReference>